<sequence>MHETVLLQRYFRVKHFYKIESTSREILIAYLLISYSILFPSNPFPIRLIRIKISEVIMDAAFGMYRMPHQAYPYEQQMPSTSYGSACTPMLPSGPCFYGQQPSFYPRASLRVPYPPLGKSVPNSPMAERERQQQCIERGEVDTRKIMNTQTWMSDHRFTHVVQHHCKPGSEPSSVISRMTRVSSTTDDMSMLSVNTQITDLHKISELRTAHHSSAPSSSSSCAENVDPNKREKYAQAVDSYLDKINANINTTDKKMLRDILRAVFMMTTRNDFDRADTEKLSAMMYALIQNWLKQSDLEIDIVDTILRVMSNLSADGTSKQIIARWMASYADQLLETFVRRMDPSQKYCKYALNTVHSLVEMVDRSTYGKRLKEEIINRGIGVLREMELYGDRYFIKTSKSKQYVFDLLRRVYNGDDQLRSTFEANDGIRLLLELLKKEMNELVVYRIVRALYAVVCSQDSPKFGERFAHLGGVQTISYLLANPHCSERVALESIYCLRVVSDLEVVRSADNKEAISRILGTLEQCSANTAFVNVVVDFLGNVAANKDGTANMNKDFIVESGAIERLVALLISFEPIREETGVKGLISSVIWALHIFTTGCSTPERTLSARKRLIYSDKAPDVLLYELANPVDLSSRLCTLNLFIRIVDADPLNHPPFLFNASGSNISLTDVLFEIIKTTANTIEVNSKTNQKKLIIQKAYALLVSLANCNLNFGSAIRFACSSYQIADLLLSCPDSDVIRSTIDFIMFVIKDETVREHLSKDCSLVESLRSLTAQMNENSASAQFLLFHLTAESEPMVSFAEIL</sequence>
<accession>A0A0B2VS42</accession>
<dbReference type="Gene3D" id="1.25.10.10">
    <property type="entry name" value="Leucine-rich Repeat Variant"/>
    <property type="match status" value="1"/>
</dbReference>
<dbReference type="InterPro" id="IPR011989">
    <property type="entry name" value="ARM-like"/>
</dbReference>
<organism evidence="2 3">
    <name type="scientific">Toxocara canis</name>
    <name type="common">Canine roundworm</name>
    <dbReference type="NCBI Taxonomy" id="6265"/>
    <lineage>
        <taxon>Eukaryota</taxon>
        <taxon>Metazoa</taxon>
        <taxon>Ecdysozoa</taxon>
        <taxon>Nematoda</taxon>
        <taxon>Chromadorea</taxon>
        <taxon>Rhabditida</taxon>
        <taxon>Spirurina</taxon>
        <taxon>Ascaridomorpha</taxon>
        <taxon>Ascaridoidea</taxon>
        <taxon>Toxocaridae</taxon>
        <taxon>Toxocara</taxon>
    </lineage>
</organism>
<evidence type="ECO:0000313" key="2">
    <source>
        <dbReference type="EMBL" id="KHN84523.1"/>
    </source>
</evidence>
<dbReference type="EMBL" id="JPKZ01000959">
    <property type="protein sequence ID" value="KHN84523.1"/>
    <property type="molecule type" value="Genomic_DNA"/>
</dbReference>
<dbReference type="STRING" id="6265.A0A0B2VS42"/>
<protein>
    <submittedName>
        <fullName evidence="2">Armadillo repeat-containing protein wrm-1</fullName>
    </submittedName>
</protein>
<feature type="region of interest" description="Disordered" evidence="1">
    <location>
        <begin position="209"/>
        <end position="228"/>
    </location>
</feature>
<dbReference type="Proteomes" id="UP000031036">
    <property type="component" value="Unassembled WGS sequence"/>
</dbReference>
<proteinExistence type="predicted"/>
<dbReference type="OMA" id="FMMATRN"/>
<dbReference type="AlphaFoldDB" id="A0A0B2VS42"/>
<comment type="caution">
    <text evidence="2">The sequence shown here is derived from an EMBL/GenBank/DDBJ whole genome shotgun (WGS) entry which is preliminary data.</text>
</comment>
<dbReference type="InterPro" id="IPR013284">
    <property type="entry name" value="Beta-catenin"/>
</dbReference>
<name>A0A0B2VS42_TOXCA</name>
<dbReference type="OrthoDB" id="5787572at2759"/>
<feature type="compositionally biased region" description="Low complexity" evidence="1">
    <location>
        <begin position="212"/>
        <end position="221"/>
    </location>
</feature>
<reference evidence="2 3" key="1">
    <citation type="submission" date="2014-11" db="EMBL/GenBank/DDBJ databases">
        <title>Genetic blueprint of the zoonotic pathogen Toxocara canis.</title>
        <authorList>
            <person name="Zhu X.-Q."/>
            <person name="Korhonen P.K."/>
            <person name="Cai H."/>
            <person name="Young N.D."/>
            <person name="Nejsum P."/>
            <person name="von Samson-Himmelstjerna G."/>
            <person name="Boag P.R."/>
            <person name="Tan P."/>
            <person name="Li Q."/>
            <person name="Min J."/>
            <person name="Yang Y."/>
            <person name="Wang X."/>
            <person name="Fang X."/>
            <person name="Hall R.S."/>
            <person name="Hofmann A."/>
            <person name="Sternberg P.W."/>
            <person name="Jex A.R."/>
            <person name="Gasser R.B."/>
        </authorList>
    </citation>
    <scope>NUCLEOTIDE SEQUENCE [LARGE SCALE GENOMIC DNA]</scope>
    <source>
        <strain evidence="2">PN_DK_2014</strain>
    </source>
</reference>
<evidence type="ECO:0000256" key="1">
    <source>
        <dbReference type="SAM" id="MobiDB-lite"/>
    </source>
</evidence>
<dbReference type="SUPFAM" id="SSF48371">
    <property type="entry name" value="ARM repeat"/>
    <property type="match status" value="1"/>
</dbReference>
<keyword evidence="3" id="KW-1185">Reference proteome</keyword>
<dbReference type="InterPro" id="IPR016024">
    <property type="entry name" value="ARM-type_fold"/>
</dbReference>
<dbReference type="GO" id="GO:0007155">
    <property type="term" value="P:cell adhesion"/>
    <property type="evidence" value="ECO:0007669"/>
    <property type="project" value="InterPro"/>
</dbReference>
<evidence type="ECO:0000313" key="3">
    <source>
        <dbReference type="Proteomes" id="UP000031036"/>
    </source>
</evidence>
<dbReference type="PANTHER" id="PTHR45976">
    <property type="entry name" value="ARMADILLO SEGMENT POLARITY PROTEIN"/>
    <property type="match status" value="1"/>
</dbReference>
<dbReference type="GO" id="GO:0045296">
    <property type="term" value="F:cadherin binding"/>
    <property type="evidence" value="ECO:0007669"/>
    <property type="project" value="InterPro"/>
</dbReference>
<gene>
    <name evidence="2" type="primary">wrm-1</name>
    <name evidence="2" type="ORF">Tcan_16503</name>
</gene>